<protein>
    <submittedName>
        <fullName evidence="2">Uncharacterized protein</fullName>
    </submittedName>
</protein>
<reference evidence="2 3" key="1">
    <citation type="journal article" date="2020" name="G3 (Bethesda)">
        <title>Improved Reference Genome for Cyclotella cryptica CCMP332, a Model for Cell Wall Morphogenesis, Salinity Adaptation, and Lipid Production in Diatoms (Bacillariophyta).</title>
        <authorList>
            <person name="Roberts W.R."/>
            <person name="Downey K.M."/>
            <person name="Ruck E.C."/>
            <person name="Traller J.C."/>
            <person name="Alverson A.J."/>
        </authorList>
    </citation>
    <scope>NUCLEOTIDE SEQUENCE [LARGE SCALE GENOMIC DNA]</scope>
    <source>
        <strain evidence="2 3">CCMP332</strain>
    </source>
</reference>
<evidence type="ECO:0000256" key="1">
    <source>
        <dbReference type="SAM" id="MobiDB-lite"/>
    </source>
</evidence>
<dbReference type="Proteomes" id="UP001516023">
    <property type="component" value="Unassembled WGS sequence"/>
</dbReference>
<keyword evidence="3" id="KW-1185">Reference proteome</keyword>
<organism evidence="2 3">
    <name type="scientific">Cyclotella cryptica</name>
    <dbReference type="NCBI Taxonomy" id="29204"/>
    <lineage>
        <taxon>Eukaryota</taxon>
        <taxon>Sar</taxon>
        <taxon>Stramenopiles</taxon>
        <taxon>Ochrophyta</taxon>
        <taxon>Bacillariophyta</taxon>
        <taxon>Coscinodiscophyceae</taxon>
        <taxon>Thalassiosirophycidae</taxon>
        <taxon>Stephanodiscales</taxon>
        <taxon>Stephanodiscaceae</taxon>
        <taxon>Cyclotella</taxon>
    </lineage>
</organism>
<evidence type="ECO:0000313" key="2">
    <source>
        <dbReference type="EMBL" id="KAL3785786.1"/>
    </source>
</evidence>
<accession>A0ABD3PDF2</accession>
<gene>
    <name evidence="2" type="ORF">HJC23_007342</name>
</gene>
<feature type="region of interest" description="Disordered" evidence="1">
    <location>
        <begin position="1"/>
        <end position="33"/>
    </location>
</feature>
<evidence type="ECO:0000313" key="3">
    <source>
        <dbReference type="Proteomes" id="UP001516023"/>
    </source>
</evidence>
<name>A0ABD3PDF2_9STRA</name>
<dbReference type="EMBL" id="JABMIG020000209">
    <property type="protein sequence ID" value="KAL3785786.1"/>
    <property type="molecule type" value="Genomic_DNA"/>
</dbReference>
<proteinExistence type="predicted"/>
<sequence length="167" mass="18588">MKFQLDLCDSDGDSPKPLPKSEGSRESSLNSLEDDRLNICKRNKADADSVEELMKGLELNLDNLLDYGEDDMRDDQGIKANPEMVQNRDAEASKLRGNLVTRFCSETPNSDCKPSYNTKVTQLIKANQQAKKPTGRQSIDSLPNHLKSLLAALSHIRPWGSLNNRSA</sequence>
<dbReference type="AlphaFoldDB" id="A0ABD3PDF2"/>
<comment type="caution">
    <text evidence="2">The sequence shown here is derived from an EMBL/GenBank/DDBJ whole genome shotgun (WGS) entry which is preliminary data.</text>
</comment>